<feature type="compositionally biased region" description="Basic and acidic residues" evidence="1">
    <location>
        <begin position="40"/>
        <end position="64"/>
    </location>
</feature>
<evidence type="ECO:0000313" key="2">
    <source>
        <dbReference type="EMBL" id="KAL0069824.1"/>
    </source>
</evidence>
<reference evidence="2 3" key="1">
    <citation type="submission" date="2024-05" db="EMBL/GenBank/DDBJ databases">
        <title>A draft genome resource for the thread blight pathogen Marasmius tenuissimus strain MS-2.</title>
        <authorList>
            <person name="Yulfo-Soto G.E."/>
            <person name="Baruah I.K."/>
            <person name="Amoako-Attah I."/>
            <person name="Bukari Y."/>
            <person name="Meinhardt L.W."/>
            <person name="Bailey B.A."/>
            <person name="Cohen S.P."/>
        </authorList>
    </citation>
    <scope>NUCLEOTIDE SEQUENCE [LARGE SCALE GENOMIC DNA]</scope>
    <source>
        <strain evidence="2 3">MS-2</strain>
    </source>
</reference>
<dbReference type="InterPro" id="IPR036187">
    <property type="entry name" value="DNA_mismatch_repair_MutS_sf"/>
</dbReference>
<name>A0ABR3A913_9AGAR</name>
<organism evidence="2 3">
    <name type="scientific">Marasmius tenuissimus</name>
    <dbReference type="NCBI Taxonomy" id="585030"/>
    <lineage>
        <taxon>Eukaryota</taxon>
        <taxon>Fungi</taxon>
        <taxon>Dikarya</taxon>
        <taxon>Basidiomycota</taxon>
        <taxon>Agaricomycotina</taxon>
        <taxon>Agaricomycetes</taxon>
        <taxon>Agaricomycetidae</taxon>
        <taxon>Agaricales</taxon>
        <taxon>Marasmiineae</taxon>
        <taxon>Marasmiaceae</taxon>
        <taxon>Marasmius</taxon>
    </lineage>
</organism>
<evidence type="ECO:0000313" key="3">
    <source>
        <dbReference type="Proteomes" id="UP001437256"/>
    </source>
</evidence>
<dbReference type="Proteomes" id="UP001437256">
    <property type="component" value="Unassembled WGS sequence"/>
</dbReference>
<proteinExistence type="predicted"/>
<feature type="region of interest" description="Disordered" evidence="1">
    <location>
        <begin position="1"/>
        <end position="71"/>
    </location>
</feature>
<evidence type="ECO:0000256" key="1">
    <source>
        <dbReference type="SAM" id="MobiDB-lite"/>
    </source>
</evidence>
<gene>
    <name evidence="2" type="ORF">AAF712_003094</name>
</gene>
<protein>
    <submittedName>
        <fullName evidence="2">Uncharacterized protein</fullName>
    </submittedName>
</protein>
<comment type="caution">
    <text evidence="2">The sequence shown here is derived from an EMBL/GenBank/DDBJ whole genome shotgun (WGS) entry which is preliminary data.</text>
</comment>
<keyword evidence="3" id="KW-1185">Reference proteome</keyword>
<dbReference type="SUPFAM" id="SSF48334">
    <property type="entry name" value="DNA repair protein MutS, domain III"/>
    <property type="match status" value="1"/>
</dbReference>
<feature type="region of interest" description="Disordered" evidence="1">
    <location>
        <begin position="198"/>
        <end position="217"/>
    </location>
</feature>
<feature type="compositionally biased region" description="Basic residues" evidence="1">
    <location>
        <begin position="1"/>
        <end position="23"/>
    </location>
</feature>
<feature type="compositionally biased region" description="Acidic residues" evidence="1">
    <location>
        <begin position="29"/>
        <end position="39"/>
    </location>
</feature>
<sequence>MTFRQKSRSKPNKPPQKRGSKRKERVDSDIEVGSDDGENAVEKKKVRWGEEEEASEKTTERDTVATESEESSEIPEKVCLTVWCQNNRLGAAYYDSIKCTVYTLHDTDESAHYDLTKMSAGGPSNVADYLTDTFVVLEQVNPDVVLTSSRSDDGFIDIIRDHMDASNGLFQIRPHKDFSTSKGRDRLLSLRLLSDLPEDDSTTHTSSDVDSGVSEPRNAYDFMRRRRENVQDPMTKRWNASIRLANSVSVESSPFCMASIGALLDHLVRELSINALDDEGIRGLEVRSIEALSLFVSHFHTVEAPSPRHPSSEVMQLNADALFSLQIFENERHASVHSDKTKEGLSLAVINARHDAVTCFMKPENISTANTLKNHLKGLKNILRMLTLLRSGRARLSEWQGLIKVGEGSHISGNMH</sequence>
<accession>A0ABR3A913</accession>
<dbReference type="Gene3D" id="1.10.1420.10">
    <property type="match status" value="1"/>
</dbReference>
<dbReference type="EMBL" id="JBBXMP010000010">
    <property type="protein sequence ID" value="KAL0069824.1"/>
    <property type="molecule type" value="Genomic_DNA"/>
</dbReference>